<feature type="domain" description="IclR-ED" evidence="8">
    <location>
        <begin position="74"/>
        <end position="256"/>
    </location>
</feature>
<organism evidence="9 10">
    <name type="scientific">Mycolicibacterium litorale</name>
    <dbReference type="NCBI Taxonomy" id="758802"/>
    <lineage>
        <taxon>Bacteria</taxon>
        <taxon>Bacillati</taxon>
        <taxon>Actinomycetota</taxon>
        <taxon>Actinomycetes</taxon>
        <taxon>Mycobacteriales</taxon>
        <taxon>Mycobacteriaceae</taxon>
        <taxon>Mycolicibacterium</taxon>
    </lineage>
</organism>
<comment type="function">
    <text evidence="5">May be an activator protein for the gylABX operon.</text>
</comment>
<name>A0A6S6P3W6_9MYCO</name>
<dbReference type="SUPFAM" id="SSF46785">
    <property type="entry name" value="Winged helix' DNA-binding domain"/>
    <property type="match status" value="1"/>
</dbReference>
<dbReference type="PROSITE" id="PS51077">
    <property type="entry name" value="HTH_ICLR"/>
    <property type="match status" value="1"/>
</dbReference>
<dbReference type="Pfam" id="PF09339">
    <property type="entry name" value="HTH_IclR"/>
    <property type="match status" value="1"/>
</dbReference>
<sequence>MPREDERPAAAVQSVDRALVVLEILAKAGQAGVTEIAAALDVHKSTASRLIAALESRGYVEQVSGRGKYRLGFAIARLARASSGHLDLGRLSQDICDGLTDNLGETTNVAILDENRIVNIVESIGPGEITLRTWVGQSCPAHATSSGKVLLAGLDTADVRARLTDPLASFTPHTLETVDALLSELVTVRERGWATVTEELEVGLNAVAAPVRDANNQVVAALSVSGPSYRMGEETFGEVAKQTIAAADAISRRLGWIDDDTV</sequence>
<dbReference type="InterPro" id="IPR029016">
    <property type="entry name" value="GAF-like_dom_sf"/>
</dbReference>
<keyword evidence="4" id="KW-0804">Transcription</keyword>
<keyword evidence="3" id="KW-0238">DNA-binding</keyword>
<dbReference type="SUPFAM" id="SSF55781">
    <property type="entry name" value="GAF domain-like"/>
    <property type="match status" value="1"/>
</dbReference>
<dbReference type="GO" id="GO:0003677">
    <property type="term" value="F:DNA binding"/>
    <property type="evidence" value="ECO:0007669"/>
    <property type="project" value="UniProtKB-KW"/>
</dbReference>
<dbReference type="InterPro" id="IPR036388">
    <property type="entry name" value="WH-like_DNA-bd_sf"/>
</dbReference>
<evidence type="ECO:0000256" key="5">
    <source>
        <dbReference type="ARBA" id="ARBA00058938"/>
    </source>
</evidence>
<dbReference type="PROSITE" id="PS51078">
    <property type="entry name" value="ICLR_ED"/>
    <property type="match status" value="1"/>
</dbReference>
<dbReference type="Gene3D" id="1.10.10.10">
    <property type="entry name" value="Winged helix-like DNA-binding domain superfamily/Winged helix DNA-binding domain"/>
    <property type="match status" value="1"/>
</dbReference>
<dbReference type="PANTHER" id="PTHR30136:SF24">
    <property type="entry name" value="HTH-TYPE TRANSCRIPTIONAL REPRESSOR ALLR"/>
    <property type="match status" value="1"/>
</dbReference>
<dbReference type="GO" id="GO:0045892">
    <property type="term" value="P:negative regulation of DNA-templated transcription"/>
    <property type="evidence" value="ECO:0007669"/>
    <property type="project" value="TreeGrafter"/>
</dbReference>
<evidence type="ECO:0000256" key="1">
    <source>
        <dbReference type="ARBA" id="ARBA00022798"/>
    </source>
</evidence>
<accession>A0A6S6P3W6</accession>
<dbReference type="InterPro" id="IPR005471">
    <property type="entry name" value="Tscrpt_reg_IclR_N"/>
</dbReference>
<keyword evidence="1" id="KW-0319">Glycerol metabolism</keyword>
<evidence type="ECO:0000259" key="8">
    <source>
        <dbReference type="PROSITE" id="PS51078"/>
    </source>
</evidence>
<gene>
    <name evidence="9" type="ORF">NIIDNTM18_24170</name>
</gene>
<dbReference type="Pfam" id="PF01614">
    <property type="entry name" value="IclR_C"/>
    <property type="match status" value="1"/>
</dbReference>
<dbReference type="InterPro" id="IPR050707">
    <property type="entry name" value="HTH_MetabolicPath_Reg"/>
</dbReference>
<dbReference type="InterPro" id="IPR014757">
    <property type="entry name" value="Tscrpt_reg_IclR_C"/>
</dbReference>
<evidence type="ECO:0000259" key="7">
    <source>
        <dbReference type="PROSITE" id="PS51077"/>
    </source>
</evidence>
<evidence type="ECO:0000256" key="2">
    <source>
        <dbReference type="ARBA" id="ARBA00023015"/>
    </source>
</evidence>
<evidence type="ECO:0000256" key="6">
    <source>
        <dbReference type="ARBA" id="ARBA00070406"/>
    </source>
</evidence>
<evidence type="ECO:0000313" key="9">
    <source>
        <dbReference type="EMBL" id="BCI53139.1"/>
    </source>
</evidence>
<dbReference type="GO" id="GO:0003700">
    <property type="term" value="F:DNA-binding transcription factor activity"/>
    <property type="evidence" value="ECO:0007669"/>
    <property type="project" value="TreeGrafter"/>
</dbReference>
<dbReference type="PANTHER" id="PTHR30136">
    <property type="entry name" value="HELIX-TURN-HELIX TRANSCRIPTIONAL REGULATOR, ICLR FAMILY"/>
    <property type="match status" value="1"/>
</dbReference>
<protein>
    <recommendedName>
        <fullName evidence="6">Glycerol operon regulatory protein</fullName>
    </recommendedName>
</protein>
<evidence type="ECO:0000256" key="4">
    <source>
        <dbReference type="ARBA" id="ARBA00023163"/>
    </source>
</evidence>
<dbReference type="Proteomes" id="UP000515734">
    <property type="component" value="Chromosome"/>
</dbReference>
<dbReference type="GO" id="GO:0006071">
    <property type="term" value="P:glycerol metabolic process"/>
    <property type="evidence" value="ECO:0007669"/>
    <property type="project" value="UniProtKB-KW"/>
</dbReference>
<feature type="domain" description="HTH iclR-type" evidence="7">
    <location>
        <begin position="12"/>
        <end position="73"/>
    </location>
</feature>
<dbReference type="InterPro" id="IPR036390">
    <property type="entry name" value="WH_DNA-bd_sf"/>
</dbReference>
<dbReference type="RefSeq" id="WP_185295864.1">
    <property type="nucleotide sequence ID" value="NZ_AP023287.1"/>
</dbReference>
<dbReference type="FunFam" id="1.10.10.10:FF:000056">
    <property type="entry name" value="IclR family transcriptional regulator"/>
    <property type="match status" value="1"/>
</dbReference>
<reference evidence="9 10" key="1">
    <citation type="submission" date="2020-07" db="EMBL/GenBank/DDBJ databases">
        <title>Complete genome sequence of Mycolicibacterium litorale like strain isolated from cardiac implantable electronic device infection.</title>
        <authorList>
            <person name="Fukano H."/>
            <person name="Miyama H."/>
            <person name="Hoshino Y."/>
        </authorList>
    </citation>
    <scope>NUCLEOTIDE SEQUENCE [LARGE SCALE GENOMIC DNA]</scope>
    <source>
        <strain evidence="9 10">NIIDNTM18</strain>
    </source>
</reference>
<keyword evidence="2" id="KW-0805">Transcription regulation</keyword>
<proteinExistence type="predicted"/>
<dbReference type="EMBL" id="AP023287">
    <property type="protein sequence ID" value="BCI53139.1"/>
    <property type="molecule type" value="Genomic_DNA"/>
</dbReference>
<dbReference type="Gene3D" id="3.30.450.40">
    <property type="match status" value="1"/>
</dbReference>
<evidence type="ECO:0000256" key="3">
    <source>
        <dbReference type="ARBA" id="ARBA00023125"/>
    </source>
</evidence>
<dbReference type="SMART" id="SM00346">
    <property type="entry name" value="HTH_ICLR"/>
    <property type="match status" value="1"/>
</dbReference>
<dbReference type="AlphaFoldDB" id="A0A6S6P3W6"/>
<evidence type="ECO:0000313" key="10">
    <source>
        <dbReference type="Proteomes" id="UP000515734"/>
    </source>
</evidence>